<dbReference type="GO" id="GO:1990281">
    <property type="term" value="C:efflux pump complex"/>
    <property type="evidence" value="ECO:0007669"/>
    <property type="project" value="TreeGrafter"/>
</dbReference>
<reference evidence="5" key="1">
    <citation type="journal article" date="2021" name="PeerJ">
        <title>Extensive microbial diversity within the chicken gut microbiome revealed by metagenomics and culture.</title>
        <authorList>
            <person name="Gilroy R."/>
            <person name="Ravi A."/>
            <person name="Getino M."/>
            <person name="Pursley I."/>
            <person name="Horton D.L."/>
            <person name="Alikhan N.F."/>
            <person name="Baker D."/>
            <person name="Gharbi K."/>
            <person name="Hall N."/>
            <person name="Watson M."/>
            <person name="Adriaenssens E.M."/>
            <person name="Foster-Nyarko E."/>
            <person name="Jarju S."/>
            <person name="Secka A."/>
            <person name="Antonio M."/>
            <person name="Oren A."/>
            <person name="Chaudhuri R.R."/>
            <person name="La Ragione R."/>
            <person name="Hildebrand F."/>
            <person name="Pallen M.J."/>
        </authorList>
    </citation>
    <scope>NUCLEOTIDE SEQUENCE</scope>
    <source>
        <strain evidence="5">ChiW4-1371</strain>
    </source>
</reference>
<dbReference type="InterPro" id="IPR006143">
    <property type="entry name" value="RND_pump_MFP"/>
</dbReference>
<feature type="domain" description="YknX-like beta-barrel" evidence="4">
    <location>
        <begin position="243"/>
        <end position="315"/>
    </location>
</feature>
<evidence type="ECO:0000313" key="5">
    <source>
        <dbReference type="EMBL" id="HIZ90142.1"/>
    </source>
</evidence>
<dbReference type="SUPFAM" id="SSF111369">
    <property type="entry name" value="HlyD-like secretion proteins"/>
    <property type="match status" value="1"/>
</dbReference>
<dbReference type="Pfam" id="PF25990">
    <property type="entry name" value="Beta-barrel_YknX"/>
    <property type="match status" value="1"/>
</dbReference>
<keyword evidence="2" id="KW-0472">Membrane</keyword>
<dbReference type="InterPro" id="IPR058625">
    <property type="entry name" value="MdtA-like_BSH"/>
</dbReference>
<dbReference type="PANTHER" id="PTHR30469">
    <property type="entry name" value="MULTIDRUG RESISTANCE PROTEIN MDTA"/>
    <property type="match status" value="1"/>
</dbReference>
<keyword evidence="2" id="KW-0812">Transmembrane</keyword>
<dbReference type="Pfam" id="PF25917">
    <property type="entry name" value="BSH_RND"/>
    <property type="match status" value="1"/>
</dbReference>
<dbReference type="GO" id="GO:0015562">
    <property type="term" value="F:efflux transmembrane transporter activity"/>
    <property type="evidence" value="ECO:0007669"/>
    <property type="project" value="TreeGrafter"/>
</dbReference>
<feature type="domain" description="Multidrug resistance protein MdtA-like barrel-sandwich hybrid" evidence="3">
    <location>
        <begin position="73"/>
        <end position="227"/>
    </location>
</feature>
<sequence>MITTEEMYKTLRPKRTKKSIIMTAVIILLIISAILYYVFRDKGPAYIYTTEKVHTGNVASLVSATGTISATNEVLIGSEVSGTISAVFVEENDEVKKGDILAIINPDTINQNIAKYEAQLNSARATLNSSKVQYNNKKVNYDRLKQVYDVTGGKSPSKTDLDNAEMELNTAKADVLVKEASILEVETNLNSAKIDLKNSIITSPIDGVVLTRSIDAGQTVAASFSTPELFVIAENLEKMKLVVNVSEADVGKVKENQKVRFTVDTFPDDEFVSTIYRVNKGSTESDDNIVSYETTIYIDNKDLKLRSGMSATADIETDSAENAMLIPVAALFFQPIVEDTSEAGKRPAMLQGPPGRRPKAASHVNTDVSKNAEVYVLVNGAPEIRHIVTGVSDGKNVQVLEGLTSDDNIITSMKRRI</sequence>
<dbReference type="InterPro" id="IPR058636">
    <property type="entry name" value="Beta-barrel_YknX"/>
</dbReference>
<name>A0A9D2KCU5_9BACT</name>
<dbReference type="Gene3D" id="2.40.50.100">
    <property type="match status" value="1"/>
</dbReference>
<comment type="caution">
    <text evidence="5">The sequence shown here is derived from an EMBL/GenBank/DDBJ whole genome shotgun (WGS) entry which is preliminary data.</text>
</comment>
<reference evidence="5" key="2">
    <citation type="submission" date="2021-04" db="EMBL/GenBank/DDBJ databases">
        <authorList>
            <person name="Gilroy R."/>
        </authorList>
    </citation>
    <scope>NUCLEOTIDE SEQUENCE</scope>
    <source>
        <strain evidence="5">ChiW4-1371</strain>
    </source>
</reference>
<comment type="similarity">
    <text evidence="1">Belongs to the membrane fusion protein (MFP) (TC 8.A.1) family.</text>
</comment>
<dbReference type="PANTHER" id="PTHR30469:SF33">
    <property type="entry name" value="SLR1207 PROTEIN"/>
    <property type="match status" value="1"/>
</dbReference>
<dbReference type="Gene3D" id="1.10.287.470">
    <property type="entry name" value="Helix hairpin bin"/>
    <property type="match status" value="1"/>
</dbReference>
<evidence type="ECO:0000256" key="1">
    <source>
        <dbReference type="ARBA" id="ARBA00009477"/>
    </source>
</evidence>
<proteinExistence type="inferred from homology"/>
<dbReference type="NCBIfam" id="TIGR01730">
    <property type="entry name" value="RND_mfp"/>
    <property type="match status" value="1"/>
</dbReference>
<protein>
    <submittedName>
        <fullName evidence="5">Efflux RND transporter periplasmic adaptor subunit</fullName>
    </submittedName>
</protein>
<evidence type="ECO:0000256" key="2">
    <source>
        <dbReference type="SAM" id="Phobius"/>
    </source>
</evidence>
<keyword evidence="2" id="KW-1133">Transmembrane helix</keyword>
<dbReference type="EMBL" id="DXAQ01000139">
    <property type="protein sequence ID" value="HIZ90142.1"/>
    <property type="molecule type" value="Genomic_DNA"/>
</dbReference>
<evidence type="ECO:0000259" key="3">
    <source>
        <dbReference type="Pfam" id="PF25917"/>
    </source>
</evidence>
<evidence type="ECO:0000313" key="6">
    <source>
        <dbReference type="Proteomes" id="UP000824176"/>
    </source>
</evidence>
<organism evidence="5 6">
    <name type="scientific">Candidatus Mucispirillum faecigallinarum</name>
    <dbReference type="NCBI Taxonomy" id="2838699"/>
    <lineage>
        <taxon>Bacteria</taxon>
        <taxon>Pseudomonadati</taxon>
        <taxon>Deferribacterota</taxon>
        <taxon>Deferribacteres</taxon>
        <taxon>Deferribacterales</taxon>
        <taxon>Mucispirillaceae</taxon>
        <taxon>Mucispirillum</taxon>
    </lineage>
</organism>
<feature type="transmembrane region" description="Helical" evidence="2">
    <location>
        <begin position="20"/>
        <end position="39"/>
    </location>
</feature>
<dbReference type="AlphaFoldDB" id="A0A9D2KCU5"/>
<dbReference type="Proteomes" id="UP000824176">
    <property type="component" value="Unassembled WGS sequence"/>
</dbReference>
<gene>
    <name evidence="5" type="ORF">H9804_09345</name>
</gene>
<dbReference type="Gene3D" id="2.40.30.170">
    <property type="match status" value="1"/>
</dbReference>
<accession>A0A9D2KCU5</accession>
<evidence type="ECO:0000259" key="4">
    <source>
        <dbReference type="Pfam" id="PF25990"/>
    </source>
</evidence>